<feature type="transmembrane region" description="Helical" evidence="1">
    <location>
        <begin position="115"/>
        <end position="136"/>
    </location>
</feature>
<feature type="transmembrane region" description="Helical" evidence="1">
    <location>
        <begin position="60"/>
        <end position="79"/>
    </location>
</feature>
<feature type="transmembrane region" description="Helical" evidence="1">
    <location>
        <begin position="32"/>
        <end position="54"/>
    </location>
</feature>
<evidence type="ECO:0000313" key="3">
    <source>
        <dbReference type="Proteomes" id="UP000655830"/>
    </source>
</evidence>
<comment type="caution">
    <text evidence="2">The sequence shown here is derived from an EMBL/GenBank/DDBJ whole genome shotgun (WGS) entry which is preliminary data.</text>
</comment>
<feature type="transmembrane region" description="Helical" evidence="1">
    <location>
        <begin position="148"/>
        <end position="174"/>
    </location>
</feature>
<feature type="transmembrane region" description="Helical" evidence="1">
    <location>
        <begin position="91"/>
        <end position="109"/>
    </location>
</feature>
<dbReference type="InterPro" id="IPR010539">
    <property type="entry name" value="BaxI_1-like"/>
</dbReference>
<sequence length="246" mass="26803">MRSNPMIRKGFSQANAYDGPVMSIKGTRNKTFLLVGITTLISIFSFVLCIMNLYSTGSFSTAYGLSTFGSIGALVLALVTSFKPQLSKTTSIIYAVFEGLLIGSISLVFELYFPGIIIRTMLLTLLAVVLTLALYKQDPSVGGRIRKGVMIATLSVVGVSLIGLVFSLFGIPFIFWGNNLVGIGFSLLVVGIAIANLIVDYDNIALGSEYGLPKYMEWYFAFGLLVTIIWLYIEILQLISKIASRD</sequence>
<feature type="transmembrane region" description="Helical" evidence="1">
    <location>
        <begin position="180"/>
        <end position="199"/>
    </location>
</feature>
<dbReference type="EMBL" id="JACRSY010000024">
    <property type="protein sequence ID" value="MBC8580625.1"/>
    <property type="molecule type" value="Genomic_DNA"/>
</dbReference>
<keyword evidence="1" id="KW-0472">Membrane</keyword>
<keyword evidence="1" id="KW-1133">Transmembrane helix</keyword>
<gene>
    <name evidence="2" type="ORF">H8718_13965</name>
</gene>
<keyword evidence="3" id="KW-1185">Reference proteome</keyword>
<dbReference type="PANTHER" id="PTHR41282:SF1">
    <property type="entry name" value="CONSERVED TRANSMEMBRANE PROTEIN-RELATED"/>
    <property type="match status" value="1"/>
</dbReference>
<dbReference type="Pfam" id="PF12811">
    <property type="entry name" value="BaxI_1"/>
    <property type="match status" value="1"/>
</dbReference>
<evidence type="ECO:0000313" key="2">
    <source>
        <dbReference type="EMBL" id="MBC8580625.1"/>
    </source>
</evidence>
<name>A0A926IA98_9FIRM</name>
<feature type="transmembrane region" description="Helical" evidence="1">
    <location>
        <begin position="219"/>
        <end position="239"/>
    </location>
</feature>
<organism evidence="2 3">
    <name type="scientific">Zhenhengia yiwuensis</name>
    <dbReference type="NCBI Taxonomy" id="2763666"/>
    <lineage>
        <taxon>Bacteria</taxon>
        <taxon>Bacillati</taxon>
        <taxon>Bacillota</taxon>
        <taxon>Clostridia</taxon>
        <taxon>Lachnospirales</taxon>
        <taxon>Lachnospiraceae</taxon>
        <taxon>Zhenhengia</taxon>
    </lineage>
</organism>
<dbReference type="PIRSF" id="PIRSF009160">
    <property type="entry name" value="UCP009160"/>
    <property type="match status" value="1"/>
</dbReference>
<proteinExistence type="predicted"/>
<protein>
    <submittedName>
        <fullName evidence="2">Bax inhibitor-1/YccA family protein</fullName>
    </submittedName>
</protein>
<dbReference type="RefSeq" id="WP_177671043.1">
    <property type="nucleotide sequence ID" value="NZ_JACRSY010000024.1"/>
</dbReference>
<dbReference type="PANTHER" id="PTHR41282">
    <property type="entry name" value="CONSERVED TRANSMEMBRANE PROTEIN-RELATED"/>
    <property type="match status" value="1"/>
</dbReference>
<dbReference type="AlphaFoldDB" id="A0A926IA98"/>
<reference evidence="2" key="1">
    <citation type="submission" date="2020-08" db="EMBL/GenBank/DDBJ databases">
        <title>Genome public.</title>
        <authorList>
            <person name="Liu C."/>
            <person name="Sun Q."/>
        </authorList>
    </citation>
    <scope>NUCLEOTIDE SEQUENCE</scope>
    <source>
        <strain evidence="2">NSJ-12</strain>
    </source>
</reference>
<evidence type="ECO:0000256" key="1">
    <source>
        <dbReference type="SAM" id="Phobius"/>
    </source>
</evidence>
<dbReference type="Proteomes" id="UP000655830">
    <property type="component" value="Unassembled WGS sequence"/>
</dbReference>
<keyword evidence="1" id="KW-0812">Transmembrane</keyword>
<accession>A0A926IA98</accession>